<protein>
    <submittedName>
        <fullName evidence="2">Reverse transcriptase domain-containing protein</fullName>
    </submittedName>
</protein>
<dbReference type="Proteomes" id="UP000478052">
    <property type="component" value="Unassembled WGS sequence"/>
</dbReference>
<keyword evidence="1" id="KW-0812">Transmembrane</keyword>
<dbReference type="GO" id="GO:0003964">
    <property type="term" value="F:RNA-directed DNA polymerase activity"/>
    <property type="evidence" value="ECO:0007669"/>
    <property type="project" value="UniProtKB-KW"/>
</dbReference>
<sequence length="60" mass="6839">LPSRVSFEPLLFLIFINDLPLVLELSIKILLLADVAKIFCKIKSVDDQHSSQINLNKLYV</sequence>
<evidence type="ECO:0000313" key="3">
    <source>
        <dbReference type="Proteomes" id="UP000478052"/>
    </source>
</evidence>
<feature type="non-terminal residue" evidence="2">
    <location>
        <position position="1"/>
    </location>
</feature>
<accession>A0A6G0XAR0</accession>
<feature type="transmembrane region" description="Helical" evidence="1">
    <location>
        <begin position="12"/>
        <end position="33"/>
    </location>
</feature>
<organism evidence="2 3">
    <name type="scientific">Aphis craccivora</name>
    <name type="common">Cowpea aphid</name>
    <dbReference type="NCBI Taxonomy" id="307492"/>
    <lineage>
        <taxon>Eukaryota</taxon>
        <taxon>Metazoa</taxon>
        <taxon>Ecdysozoa</taxon>
        <taxon>Arthropoda</taxon>
        <taxon>Hexapoda</taxon>
        <taxon>Insecta</taxon>
        <taxon>Pterygota</taxon>
        <taxon>Neoptera</taxon>
        <taxon>Paraneoptera</taxon>
        <taxon>Hemiptera</taxon>
        <taxon>Sternorrhyncha</taxon>
        <taxon>Aphidomorpha</taxon>
        <taxon>Aphidoidea</taxon>
        <taxon>Aphididae</taxon>
        <taxon>Aphidini</taxon>
        <taxon>Aphis</taxon>
        <taxon>Aphis</taxon>
    </lineage>
</organism>
<keyword evidence="1" id="KW-1133">Transmembrane helix</keyword>
<dbReference type="EMBL" id="VUJU01007980">
    <property type="protein sequence ID" value="KAF0737201.1"/>
    <property type="molecule type" value="Genomic_DNA"/>
</dbReference>
<keyword evidence="2" id="KW-0695">RNA-directed DNA polymerase</keyword>
<proteinExistence type="predicted"/>
<keyword evidence="3" id="KW-1185">Reference proteome</keyword>
<name>A0A6G0XAR0_APHCR</name>
<dbReference type="AlphaFoldDB" id="A0A6G0XAR0"/>
<comment type="caution">
    <text evidence="2">The sequence shown here is derived from an EMBL/GenBank/DDBJ whole genome shotgun (WGS) entry which is preliminary data.</text>
</comment>
<evidence type="ECO:0000313" key="2">
    <source>
        <dbReference type="EMBL" id="KAF0737201.1"/>
    </source>
</evidence>
<gene>
    <name evidence="2" type="ORF">FWK35_00031905</name>
</gene>
<reference evidence="2 3" key="1">
    <citation type="submission" date="2019-08" db="EMBL/GenBank/DDBJ databases">
        <title>Whole genome of Aphis craccivora.</title>
        <authorList>
            <person name="Voronova N.V."/>
            <person name="Shulinski R.S."/>
            <person name="Bandarenka Y.V."/>
            <person name="Zhorov D.G."/>
            <person name="Warner D."/>
        </authorList>
    </citation>
    <scope>NUCLEOTIDE SEQUENCE [LARGE SCALE GENOMIC DNA]</scope>
    <source>
        <strain evidence="2">180601</strain>
        <tissue evidence="2">Whole Body</tissue>
    </source>
</reference>
<keyword evidence="2" id="KW-0808">Transferase</keyword>
<keyword evidence="2" id="KW-0548">Nucleotidyltransferase</keyword>
<evidence type="ECO:0000256" key="1">
    <source>
        <dbReference type="SAM" id="Phobius"/>
    </source>
</evidence>
<keyword evidence="1" id="KW-0472">Membrane</keyword>